<dbReference type="AlphaFoldDB" id="A0A0D8J332"/>
<evidence type="ECO:0000313" key="2">
    <source>
        <dbReference type="Proteomes" id="UP000032483"/>
    </source>
</evidence>
<organism evidence="1 2">
    <name type="scientific">Ruthenibacterium lactatiformans</name>
    <dbReference type="NCBI Taxonomy" id="1550024"/>
    <lineage>
        <taxon>Bacteria</taxon>
        <taxon>Bacillati</taxon>
        <taxon>Bacillota</taxon>
        <taxon>Clostridia</taxon>
        <taxon>Eubacteriales</taxon>
        <taxon>Oscillospiraceae</taxon>
        <taxon>Ruthenibacterium</taxon>
    </lineage>
</organism>
<dbReference type="EMBL" id="JXXK01000002">
    <property type="protein sequence ID" value="KJF41174.1"/>
    <property type="molecule type" value="Genomic_DNA"/>
</dbReference>
<evidence type="ECO:0000313" key="1">
    <source>
        <dbReference type="EMBL" id="KJF41174.1"/>
    </source>
</evidence>
<dbReference type="GeneID" id="42855591"/>
<sequence length="142" mass="15575">MIDLVIDRTETDVLLGNSKGIYQAEDLNRVGQAVEELAALLPQLDLQTAVAPKTDWAPPEAYDPDKWIRTANMAVYLENVTTLLSTMGILAPVDFPVDMNFLTYRGANAIEKALLQVHDRICGIQNAYQYSGAAYAGEETGL</sequence>
<dbReference type="Proteomes" id="UP000032483">
    <property type="component" value="Unassembled WGS sequence"/>
</dbReference>
<protein>
    <submittedName>
        <fullName evidence="1">Uncharacterized protein</fullName>
    </submittedName>
</protein>
<dbReference type="RefSeq" id="WP_050004488.1">
    <property type="nucleotide sequence ID" value="NZ_JXXK01000002.1"/>
</dbReference>
<proteinExistence type="predicted"/>
<accession>A0A0D8J332</accession>
<keyword evidence="2" id="KW-1185">Reference proteome</keyword>
<gene>
    <name evidence="1" type="ORF">TQ39_02935</name>
</gene>
<comment type="caution">
    <text evidence="1">The sequence shown here is derived from an EMBL/GenBank/DDBJ whole genome shotgun (WGS) entry which is preliminary data.</text>
</comment>
<name>A0A0D8J332_9FIRM</name>
<reference evidence="1" key="1">
    <citation type="submission" date="2015-02" db="EMBL/GenBank/DDBJ databases">
        <title>A novel member of the family Ruminococcaceae isolated from human feces.</title>
        <authorList>
            <person name="Shkoporov A.N."/>
            <person name="Chaplin A.V."/>
            <person name="Motuzova O.V."/>
            <person name="Kafarskaia L.I."/>
            <person name="Khokhlova E.V."/>
            <person name="Efimov B.A."/>
        </authorList>
    </citation>
    <scope>NUCLEOTIDE SEQUENCE [LARGE SCALE GENOMIC DNA]</scope>
    <source>
        <strain evidence="1">585-1</strain>
    </source>
</reference>